<evidence type="ECO:0000256" key="10">
    <source>
        <dbReference type="RuleBase" id="RU003915"/>
    </source>
</evidence>
<protein>
    <recommendedName>
        <fullName evidence="10">Peptidyl-prolyl cis-trans isomerase</fullName>
        <ecNumber evidence="10">5.2.1.8</ecNumber>
    </recommendedName>
</protein>
<keyword evidence="4" id="KW-0963">Cytoplasm</keyword>
<evidence type="ECO:0000256" key="9">
    <source>
        <dbReference type="PROSITE-ProRule" id="PRU00277"/>
    </source>
</evidence>
<dbReference type="Pfam" id="PF00254">
    <property type="entry name" value="FKBP_C"/>
    <property type="match status" value="1"/>
</dbReference>
<organism evidence="12 13">
    <name type="scientific">Veronia nyctiphanis</name>
    <dbReference type="NCBI Taxonomy" id="1278244"/>
    <lineage>
        <taxon>Bacteria</taxon>
        <taxon>Pseudomonadati</taxon>
        <taxon>Pseudomonadota</taxon>
        <taxon>Gammaproteobacteria</taxon>
        <taxon>Vibrionales</taxon>
        <taxon>Vibrionaceae</taxon>
        <taxon>Veronia</taxon>
    </lineage>
</organism>
<evidence type="ECO:0000256" key="6">
    <source>
        <dbReference type="ARBA" id="ARBA00023186"/>
    </source>
</evidence>
<evidence type="ECO:0000256" key="4">
    <source>
        <dbReference type="ARBA" id="ARBA00022490"/>
    </source>
</evidence>
<evidence type="ECO:0000256" key="1">
    <source>
        <dbReference type="ARBA" id="ARBA00000971"/>
    </source>
</evidence>
<evidence type="ECO:0000313" key="12">
    <source>
        <dbReference type="EMBL" id="RXJ73586.1"/>
    </source>
</evidence>
<comment type="subcellular location">
    <subcellularLocation>
        <location evidence="2">Cytoplasm</location>
    </subcellularLocation>
</comment>
<keyword evidence="7 9" id="KW-0413">Isomerase</keyword>
<proteinExistence type="inferred from homology"/>
<comment type="catalytic activity">
    <reaction evidence="1 9 10">
        <text>[protein]-peptidylproline (omega=180) = [protein]-peptidylproline (omega=0)</text>
        <dbReference type="Rhea" id="RHEA:16237"/>
        <dbReference type="Rhea" id="RHEA-COMP:10747"/>
        <dbReference type="Rhea" id="RHEA-COMP:10748"/>
        <dbReference type="ChEBI" id="CHEBI:83833"/>
        <dbReference type="ChEBI" id="CHEBI:83834"/>
        <dbReference type="EC" id="5.2.1.8"/>
    </reaction>
</comment>
<evidence type="ECO:0000259" key="11">
    <source>
        <dbReference type="PROSITE" id="PS50059"/>
    </source>
</evidence>
<dbReference type="AlphaFoldDB" id="A0A4Q0YR67"/>
<dbReference type="PANTHER" id="PTHR47861:SF3">
    <property type="entry name" value="FKBP-TYPE PEPTIDYL-PROLYL CIS-TRANS ISOMERASE SLYD"/>
    <property type="match status" value="1"/>
</dbReference>
<keyword evidence="5 9" id="KW-0697">Rotamase</keyword>
<dbReference type="PANTHER" id="PTHR47861">
    <property type="entry name" value="FKBP-TYPE PEPTIDYL-PROLYL CIS-TRANS ISOMERASE SLYD"/>
    <property type="match status" value="1"/>
</dbReference>
<evidence type="ECO:0000256" key="5">
    <source>
        <dbReference type="ARBA" id="ARBA00023110"/>
    </source>
</evidence>
<sequence length="152" mass="16478">MIEKDKVVIIEYTVKDLNGVLINATESDEPLAFIFGAGHVIPGLEKCLDGKDSGEEFEVKLEAEEAYGPRNDSLVQEVERAAFQGVDNIEPGMIFTASGPKGEIQVTVVSADDEKVRVDGNHPLAGKGLHFVGKVLEVRDATEEELSHGHVH</sequence>
<reference evidence="12 13" key="1">
    <citation type="submission" date="2017-10" db="EMBL/GenBank/DDBJ databases">
        <title>Nyctiphanis sp. nov., isolated from the stomach of the euphausiid Nyctiphanes simplex (Hansen, 1911) in the Gulf of California.</title>
        <authorList>
            <person name="Gomez-Gil B."/>
            <person name="Aguilar-Mendez M."/>
            <person name="Lopez-Cortes A."/>
            <person name="Gomez-Gutierrez J."/>
            <person name="Roque A."/>
            <person name="Lang E."/>
            <person name="Gonzalez-Castillo A."/>
        </authorList>
    </citation>
    <scope>NUCLEOTIDE SEQUENCE [LARGE SCALE GENOMIC DNA]</scope>
    <source>
        <strain evidence="12 13">CAIM 600</strain>
    </source>
</reference>
<dbReference type="InterPro" id="IPR046357">
    <property type="entry name" value="PPIase_dom_sf"/>
</dbReference>
<dbReference type="PROSITE" id="PS50059">
    <property type="entry name" value="FKBP_PPIASE"/>
    <property type="match status" value="1"/>
</dbReference>
<evidence type="ECO:0000313" key="13">
    <source>
        <dbReference type="Proteomes" id="UP000290287"/>
    </source>
</evidence>
<evidence type="ECO:0000256" key="8">
    <source>
        <dbReference type="ARBA" id="ARBA00037071"/>
    </source>
</evidence>
<dbReference type="GO" id="GO:0005737">
    <property type="term" value="C:cytoplasm"/>
    <property type="evidence" value="ECO:0007669"/>
    <property type="project" value="UniProtKB-SubCell"/>
</dbReference>
<comment type="similarity">
    <text evidence="3 10">Belongs to the FKBP-type PPIase family.</text>
</comment>
<dbReference type="RefSeq" id="WP_129121963.1">
    <property type="nucleotide sequence ID" value="NZ_PEIB01000008.1"/>
</dbReference>
<gene>
    <name evidence="12" type="ORF">CS022_08785</name>
</gene>
<name>A0A4Q0YR67_9GAMM</name>
<dbReference type="OrthoDB" id="9808891at2"/>
<dbReference type="GO" id="GO:0042026">
    <property type="term" value="P:protein refolding"/>
    <property type="evidence" value="ECO:0007669"/>
    <property type="project" value="UniProtKB-ARBA"/>
</dbReference>
<comment type="caution">
    <text evidence="12">The sequence shown here is derived from an EMBL/GenBank/DDBJ whole genome shotgun (WGS) entry which is preliminary data.</text>
</comment>
<keyword evidence="13" id="KW-1185">Reference proteome</keyword>
<evidence type="ECO:0000256" key="3">
    <source>
        <dbReference type="ARBA" id="ARBA00006577"/>
    </source>
</evidence>
<dbReference type="Proteomes" id="UP000290287">
    <property type="component" value="Unassembled WGS sequence"/>
</dbReference>
<evidence type="ECO:0000256" key="7">
    <source>
        <dbReference type="ARBA" id="ARBA00023235"/>
    </source>
</evidence>
<dbReference type="EC" id="5.2.1.8" evidence="10"/>
<accession>A0A4Q0YR67</accession>
<dbReference type="Gene3D" id="3.10.50.40">
    <property type="match status" value="1"/>
</dbReference>
<dbReference type="InterPro" id="IPR001179">
    <property type="entry name" value="PPIase_FKBP_dom"/>
</dbReference>
<feature type="domain" description="PPIase FKBP-type" evidence="11">
    <location>
        <begin position="5"/>
        <end position="71"/>
    </location>
</feature>
<dbReference type="GO" id="GO:0003755">
    <property type="term" value="F:peptidyl-prolyl cis-trans isomerase activity"/>
    <property type="evidence" value="ECO:0007669"/>
    <property type="project" value="UniProtKB-UniRule"/>
</dbReference>
<comment type="function">
    <text evidence="8">Also involved in hydrogenase metallocenter assembly, probably by participating in the nickel insertion step. This function in hydrogenase biosynthesis requires chaperone activity and the presence of the metal-binding domain, but not PPIase activity.</text>
</comment>
<dbReference type="SUPFAM" id="SSF54534">
    <property type="entry name" value="FKBP-like"/>
    <property type="match status" value="1"/>
</dbReference>
<dbReference type="EMBL" id="PEIB01000008">
    <property type="protein sequence ID" value="RXJ73586.1"/>
    <property type="molecule type" value="Genomic_DNA"/>
</dbReference>
<keyword evidence="6" id="KW-0143">Chaperone</keyword>
<evidence type="ECO:0000256" key="2">
    <source>
        <dbReference type="ARBA" id="ARBA00004496"/>
    </source>
</evidence>